<feature type="compositionally biased region" description="Low complexity" evidence="1">
    <location>
        <begin position="33"/>
        <end position="56"/>
    </location>
</feature>
<evidence type="ECO:0000256" key="2">
    <source>
        <dbReference type="SAM" id="SignalP"/>
    </source>
</evidence>
<dbReference type="EMBL" id="JBHFEH010000156">
    <property type="protein sequence ID" value="KAL2045350.1"/>
    <property type="molecule type" value="Genomic_DNA"/>
</dbReference>
<keyword evidence="5" id="KW-1185">Reference proteome</keyword>
<protein>
    <recommendedName>
        <fullName evidence="3">SCP domain-containing protein</fullName>
    </recommendedName>
</protein>
<dbReference type="SUPFAM" id="SSF55797">
    <property type="entry name" value="PR-1-like"/>
    <property type="match status" value="1"/>
</dbReference>
<feature type="chain" id="PRO_5046934177" description="SCP domain-containing protein" evidence="2">
    <location>
        <begin position="27"/>
        <end position="166"/>
    </location>
</feature>
<accession>A0ABR4AHX7</accession>
<comment type="caution">
    <text evidence="4">The sequence shown here is derived from an EMBL/GenBank/DDBJ whole genome shotgun (WGS) entry which is preliminary data.</text>
</comment>
<evidence type="ECO:0000259" key="3">
    <source>
        <dbReference type="SMART" id="SM00198"/>
    </source>
</evidence>
<dbReference type="SMART" id="SM00198">
    <property type="entry name" value="SCP"/>
    <property type="match status" value="1"/>
</dbReference>
<dbReference type="InterPro" id="IPR014044">
    <property type="entry name" value="CAP_dom"/>
</dbReference>
<evidence type="ECO:0000313" key="4">
    <source>
        <dbReference type="EMBL" id="KAL2045350.1"/>
    </source>
</evidence>
<keyword evidence="2" id="KW-0732">Signal</keyword>
<dbReference type="Gene3D" id="3.40.33.10">
    <property type="entry name" value="CAP"/>
    <property type="match status" value="1"/>
</dbReference>
<name>A0ABR4AHX7_9LECA</name>
<evidence type="ECO:0000313" key="5">
    <source>
        <dbReference type="Proteomes" id="UP001590951"/>
    </source>
</evidence>
<organism evidence="4 5">
    <name type="scientific">Lepraria finkii</name>
    <dbReference type="NCBI Taxonomy" id="1340010"/>
    <lineage>
        <taxon>Eukaryota</taxon>
        <taxon>Fungi</taxon>
        <taxon>Dikarya</taxon>
        <taxon>Ascomycota</taxon>
        <taxon>Pezizomycotina</taxon>
        <taxon>Lecanoromycetes</taxon>
        <taxon>OSLEUM clade</taxon>
        <taxon>Lecanoromycetidae</taxon>
        <taxon>Lecanorales</taxon>
        <taxon>Lecanorineae</taxon>
        <taxon>Stereocaulaceae</taxon>
        <taxon>Lepraria</taxon>
    </lineage>
</organism>
<proteinExistence type="predicted"/>
<dbReference type="Pfam" id="PF00188">
    <property type="entry name" value="CAP"/>
    <property type="match status" value="1"/>
</dbReference>
<reference evidence="4 5" key="1">
    <citation type="submission" date="2024-09" db="EMBL/GenBank/DDBJ databases">
        <title>Rethinking Asexuality: The Enigmatic Case of Functional Sexual Genes in Lepraria (Stereocaulaceae).</title>
        <authorList>
            <person name="Doellman M."/>
            <person name="Sun Y."/>
            <person name="Barcenas-Pena A."/>
            <person name="Lumbsch H.T."/>
            <person name="Grewe F."/>
        </authorList>
    </citation>
    <scope>NUCLEOTIDE SEQUENCE [LARGE SCALE GENOMIC DNA]</scope>
    <source>
        <strain evidence="4 5">Grewe 0041</strain>
    </source>
</reference>
<feature type="domain" description="SCP" evidence="3">
    <location>
        <begin position="65"/>
        <end position="150"/>
    </location>
</feature>
<dbReference type="Proteomes" id="UP001590951">
    <property type="component" value="Unassembled WGS sequence"/>
</dbReference>
<feature type="region of interest" description="Disordered" evidence="1">
    <location>
        <begin position="33"/>
        <end position="61"/>
    </location>
</feature>
<sequence>MKCYNSRFVALSSFLLLCTSTSYVTAASSLAPSAAPSSAPSATTSSSPAAAAPSSSNSQYTSDTTFESSILNSTNTYRHLYNATSLTWNTTLASYASTYADKCIFAHSHGPYGENIAETYPNVTAAVEGWGGRGRSMIGEVRGLGGDWAFHAVGLEEDDECWLWEG</sequence>
<dbReference type="InterPro" id="IPR035940">
    <property type="entry name" value="CAP_sf"/>
</dbReference>
<evidence type="ECO:0000256" key="1">
    <source>
        <dbReference type="SAM" id="MobiDB-lite"/>
    </source>
</evidence>
<gene>
    <name evidence="4" type="ORF">ABVK25_012190</name>
</gene>
<feature type="signal peptide" evidence="2">
    <location>
        <begin position="1"/>
        <end position="26"/>
    </location>
</feature>